<dbReference type="RefSeq" id="WP_261606162.1">
    <property type="nucleotide sequence ID" value="NZ_JAODOR010000004.1"/>
</dbReference>
<dbReference type="InterPro" id="IPR018109">
    <property type="entry name" value="Folylpolyglutamate_synth_CS"/>
</dbReference>
<evidence type="ECO:0000256" key="7">
    <source>
        <dbReference type="ARBA" id="ARBA00022842"/>
    </source>
</evidence>
<organism evidence="13 14">
    <name type="scientific">Microbacterium memoriense</name>
    <dbReference type="NCBI Taxonomy" id="2978350"/>
    <lineage>
        <taxon>Bacteria</taxon>
        <taxon>Bacillati</taxon>
        <taxon>Actinomycetota</taxon>
        <taxon>Actinomycetes</taxon>
        <taxon>Micrococcales</taxon>
        <taxon>Microbacteriaceae</taxon>
        <taxon>Microbacterium</taxon>
    </lineage>
</organism>
<dbReference type="SUPFAM" id="SSF53623">
    <property type="entry name" value="MurD-like peptide ligases, catalytic domain"/>
    <property type="match status" value="1"/>
</dbReference>
<keyword evidence="3 10" id="KW-0436">Ligase</keyword>
<dbReference type="EMBL" id="JAODOR010000004">
    <property type="protein sequence ID" value="MCT9001636.1"/>
    <property type="molecule type" value="Genomic_DNA"/>
</dbReference>
<feature type="domain" description="Mur ligase C-terminal" evidence="11">
    <location>
        <begin position="307"/>
        <end position="428"/>
    </location>
</feature>
<keyword evidence="7" id="KW-0460">Magnesium</keyword>
<evidence type="ECO:0000256" key="9">
    <source>
        <dbReference type="ARBA" id="ARBA00047493"/>
    </source>
</evidence>
<dbReference type="Gene3D" id="3.90.190.20">
    <property type="entry name" value="Mur ligase, C-terminal domain"/>
    <property type="match status" value="1"/>
</dbReference>
<evidence type="ECO:0000256" key="6">
    <source>
        <dbReference type="ARBA" id="ARBA00022840"/>
    </source>
</evidence>
<dbReference type="PIRSF" id="PIRSF001563">
    <property type="entry name" value="Folylpolyglu_synth"/>
    <property type="match status" value="1"/>
</dbReference>
<evidence type="ECO:0000256" key="1">
    <source>
        <dbReference type="ARBA" id="ARBA00008276"/>
    </source>
</evidence>
<proteinExistence type="inferred from homology"/>
<dbReference type="InterPro" id="IPR013221">
    <property type="entry name" value="Mur_ligase_cen"/>
</dbReference>
<dbReference type="Gene3D" id="3.40.1190.10">
    <property type="entry name" value="Mur-like, catalytic domain"/>
    <property type="match status" value="1"/>
</dbReference>
<dbReference type="Pfam" id="PF02875">
    <property type="entry name" value="Mur_ligase_C"/>
    <property type="match status" value="1"/>
</dbReference>
<dbReference type="Proteomes" id="UP001300496">
    <property type="component" value="Unassembled WGS sequence"/>
</dbReference>
<comment type="caution">
    <text evidence="13">The sequence shown here is derived from an EMBL/GenBank/DDBJ whole genome shotgun (WGS) entry which is preliminary data.</text>
</comment>
<evidence type="ECO:0000313" key="14">
    <source>
        <dbReference type="Proteomes" id="UP001300496"/>
    </source>
</evidence>
<evidence type="ECO:0000256" key="3">
    <source>
        <dbReference type="ARBA" id="ARBA00022598"/>
    </source>
</evidence>
<gene>
    <name evidence="13" type="ORF">N4R40_04555</name>
</gene>
<evidence type="ECO:0000256" key="4">
    <source>
        <dbReference type="ARBA" id="ARBA00022723"/>
    </source>
</evidence>
<evidence type="ECO:0000256" key="2">
    <source>
        <dbReference type="ARBA" id="ARBA00013025"/>
    </source>
</evidence>
<dbReference type="PROSITE" id="PS01011">
    <property type="entry name" value="FOLYLPOLYGLU_SYNT_1"/>
    <property type="match status" value="1"/>
</dbReference>
<dbReference type="EC" id="6.3.2.17" evidence="2"/>
<evidence type="ECO:0000256" key="8">
    <source>
        <dbReference type="ARBA" id="ARBA00030592"/>
    </source>
</evidence>
<comment type="catalytic activity">
    <reaction evidence="9">
        <text>(6S)-5,6,7,8-tetrahydrofolyl-(gamma-L-Glu)(n) + L-glutamate + ATP = (6S)-5,6,7,8-tetrahydrofolyl-(gamma-L-Glu)(n+1) + ADP + phosphate + H(+)</text>
        <dbReference type="Rhea" id="RHEA:10580"/>
        <dbReference type="Rhea" id="RHEA-COMP:14738"/>
        <dbReference type="Rhea" id="RHEA-COMP:14740"/>
        <dbReference type="ChEBI" id="CHEBI:15378"/>
        <dbReference type="ChEBI" id="CHEBI:29985"/>
        <dbReference type="ChEBI" id="CHEBI:30616"/>
        <dbReference type="ChEBI" id="CHEBI:43474"/>
        <dbReference type="ChEBI" id="CHEBI:141005"/>
        <dbReference type="ChEBI" id="CHEBI:456216"/>
        <dbReference type="EC" id="6.3.2.17"/>
    </reaction>
</comment>
<comment type="similarity">
    <text evidence="1 10">Belongs to the folylpolyglutamate synthase family.</text>
</comment>
<dbReference type="PANTHER" id="PTHR11136">
    <property type="entry name" value="FOLYLPOLYGLUTAMATE SYNTHASE-RELATED"/>
    <property type="match status" value="1"/>
</dbReference>
<evidence type="ECO:0000256" key="5">
    <source>
        <dbReference type="ARBA" id="ARBA00022741"/>
    </source>
</evidence>
<evidence type="ECO:0000259" key="12">
    <source>
        <dbReference type="Pfam" id="PF08245"/>
    </source>
</evidence>
<dbReference type="Pfam" id="PF08245">
    <property type="entry name" value="Mur_ligase_M"/>
    <property type="match status" value="1"/>
</dbReference>
<keyword evidence="6 10" id="KW-0067">ATP-binding</keyword>
<dbReference type="SUPFAM" id="SSF53244">
    <property type="entry name" value="MurD-like peptide ligases, peptide-binding domain"/>
    <property type="match status" value="1"/>
</dbReference>
<keyword evidence="4" id="KW-0479">Metal-binding</keyword>
<dbReference type="InterPro" id="IPR036615">
    <property type="entry name" value="Mur_ligase_C_dom_sf"/>
</dbReference>
<dbReference type="InterPro" id="IPR036565">
    <property type="entry name" value="Mur-like_cat_sf"/>
</dbReference>
<keyword evidence="5 10" id="KW-0547">Nucleotide-binding</keyword>
<dbReference type="InterPro" id="IPR004101">
    <property type="entry name" value="Mur_ligase_C"/>
</dbReference>
<dbReference type="NCBIfam" id="TIGR01499">
    <property type="entry name" value="folC"/>
    <property type="match status" value="1"/>
</dbReference>
<dbReference type="InterPro" id="IPR001645">
    <property type="entry name" value="Folylpolyglutamate_synth"/>
</dbReference>
<feature type="domain" description="Mur ligase central" evidence="12">
    <location>
        <begin position="49"/>
        <end position="280"/>
    </location>
</feature>
<evidence type="ECO:0000313" key="13">
    <source>
        <dbReference type="EMBL" id="MCT9001636.1"/>
    </source>
</evidence>
<sequence length="450" mass="47163">MSDRTRADAVYSALFTRQGEQWVQPRVERTRRVLELLDDPQRTYRVVHVTGTNGKTSTSRIIESIVRAHGLRTGLFTSPHLERFTERIMIDGEPIDDGLVADAWDEISPFVDLVDAELSASGDATLTFFELLTVLAFAAFADAPVDVAVIEVGMGGSWDSTNAADGDVAVFAPISLDHQDRLGETIEEIAGVKAGIIKQGAAVVSAQQLPEAAQVLRAAAAAREATLAGEDDAFAVTDAHLAVGGQMVSVRGLAGTYDDLYLPLYGAHQGHNAALAIAAVESLIGGGAQPIAPDVLTDGLAQVTSPGRLQLIGVAPTVLVDSAHNPHGADALVRALGQSFDFDEWGIVLGVFADKDVAGIVARLAPAAAHVFATAPDSERAAEADEVADLVEPTGIPVTVHRDLDEAAEAARAWAAASDRRAVVIAGSVVLAGEAVQLAAAQDWKDGWRA</sequence>
<protein>
    <recommendedName>
        <fullName evidence="2">tetrahydrofolate synthase</fullName>
        <ecNumber evidence="2">6.3.2.17</ecNumber>
    </recommendedName>
    <alternativeName>
        <fullName evidence="8">Tetrahydrofolylpolyglutamate synthase</fullName>
    </alternativeName>
</protein>
<evidence type="ECO:0000259" key="11">
    <source>
        <dbReference type="Pfam" id="PF02875"/>
    </source>
</evidence>
<evidence type="ECO:0000256" key="10">
    <source>
        <dbReference type="PIRNR" id="PIRNR001563"/>
    </source>
</evidence>
<reference evidence="13 14" key="1">
    <citation type="journal article" date="2024" name="Int. J. Syst. Evol. Microbiol.">
        <title>Microbacterium memoriense sp. nov., a member of the Actinomycetota from marine beach sediment of the north coast of Portugal.</title>
        <authorList>
            <person name="Santos J.D.N.D."/>
            <person name="Klimek D."/>
            <person name="Calusinska M."/>
            <person name="Lobo-da-Cunha A."/>
            <person name="Catita J."/>
            <person name="Goncalves H."/>
            <person name="Gonzalez I."/>
            <person name="Lage O.M."/>
        </authorList>
    </citation>
    <scope>NUCLEOTIDE SEQUENCE [LARGE SCALE GENOMIC DNA]</scope>
    <source>
        <strain evidence="13 14">PMIC_1C1B</strain>
    </source>
</reference>
<dbReference type="PANTHER" id="PTHR11136:SF0">
    <property type="entry name" value="DIHYDROFOLATE SYNTHETASE-RELATED"/>
    <property type="match status" value="1"/>
</dbReference>
<accession>A0ABT2PAM7</accession>
<keyword evidence="14" id="KW-1185">Reference proteome</keyword>
<name>A0ABT2PAM7_9MICO</name>